<evidence type="ECO:0000256" key="6">
    <source>
        <dbReference type="ARBA" id="ARBA00023004"/>
    </source>
</evidence>
<keyword evidence="6" id="KW-0408">Iron</keyword>
<dbReference type="GO" id="GO:0046872">
    <property type="term" value="F:metal ion binding"/>
    <property type="evidence" value="ECO:0007669"/>
    <property type="project" value="UniProtKB-KW"/>
</dbReference>
<proteinExistence type="predicted"/>
<comment type="caution">
    <text evidence="9">The sequence shown here is derived from an EMBL/GenBank/DDBJ whole genome shotgun (WGS) entry which is preliminary data.</text>
</comment>
<dbReference type="InterPro" id="IPR018449">
    <property type="entry name" value="NIL_domain"/>
</dbReference>
<keyword evidence="3" id="KW-0479">Metal-binding</keyword>
<dbReference type="PROSITE" id="PS00198">
    <property type="entry name" value="4FE4S_FER_1"/>
    <property type="match status" value="1"/>
</dbReference>
<keyword evidence="5" id="KW-0249">Electron transport</keyword>
<evidence type="ECO:0000256" key="7">
    <source>
        <dbReference type="ARBA" id="ARBA00023014"/>
    </source>
</evidence>
<dbReference type="Gene3D" id="3.30.70.260">
    <property type="match status" value="1"/>
</dbReference>
<feature type="domain" description="4Fe-4S ferredoxin-type" evidence="8">
    <location>
        <begin position="100"/>
        <end position="131"/>
    </location>
</feature>
<name>A0A0M0BRU8_9ARCH</name>
<dbReference type="Proteomes" id="UP000054016">
    <property type="component" value="Unassembled WGS sequence"/>
</dbReference>
<keyword evidence="7" id="KW-0411">Iron-sulfur</keyword>
<keyword evidence="2" id="KW-0004">4Fe-4S</keyword>
<protein>
    <recommendedName>
        <fullName evidence="8">4Fe-4S ferredoxin-type domain-containing protein</fullName>
    </recommendedName>
</protein>
<organism evidence="9 10">
    <name type="scientific">miscellaneous Crenarchaeota group-1 archaeon SG8-32-3</name>
    <dbReference type="NCBI Taxonomy" id="1685125"/>
    <lineage>
        <taxon>Archaea</taxon>
        <taxon>Candidatus Bathyarchaeota</taxon>
        <taxon>MCG-1</taxon>
    </lineage>
</organism>
<evidence type="ECO:0000313" key="10">
    <source>
        <dbReference type="Proteomes" id="UP000054016"/>
    </source>
</evidence>
<dbReference type="InterPro" id="IPR045865">
    <property type="entry name" value="ACT-like_dom_sf"/>
</dbReference>
<dbReference type="InterPro" id="IPR017896">
    <property type="entry name" value="4Fe4S_Fe-S-bd"/>
</dbReference>
<dbReference type="Gene3D" id="3.30.70.20">
    <property type="match status" value="1"/>
</dbReference>
<dbReference type="GO" id="GO:0051539">
    <property type="term" value="F:4 iron, 4 sulfur cluster binding"/>
    <property type="evidence" value="ECO:0007669"/>
    <property type="project" value="UniProtKB-KW"/>
</dbReference>
<dbReference type="PANTHER" id="PTHR43687">
    <property type="entry name" value="ADENYLYLSULFATE REDUCTASE, BETA SUBUNIT"/>
    <property type="match status" value="1"/>
</dbReference>
<evidence type="ECO:0000256" key="3">
    <source>
        <dbReference type="ARBA" id="ARBA00022723"/>
    </source>
</evidence>
<dbReference type="SUPFAM" id="SSF55021">
    <property type="entry name" value="ACT-like"/>
    <property type="match status" value="1"/>
</dbReference>
<evidence type="ECO:0000256" key="1">
    <source>
        <dbReference type="ARBA" id="ARBA00022448"/>
    </source>
</evidence>
<dbReference type="Pfam" id="PF13237">
    <property type="entry name" value="Fer4_10"/>
    <property type="match status" value="1"/>
</dbReference>
<evidence type="ECO:0000256" key="4">
    <source>
        <dbReference type="ARBA" id="ARBA00022737"/>
    </source>
</evidence>
<evidence type="ECO:0000256" key="2">
    <source>
        <dbReference type="ARBA" id="ARBA00022485"/>
    </source>
</evidence>
<evidence type="ECO:0000256" key="5">
    <source>
        <dbReference type="ARBA" id="ARBA00022982"/>
    </source>
</evidence>
<dbReference type="PANTHER" id="PTHR43687:SF6">
    <property type="entry name" value="L-ASPARTATE SEMIALDEHYDE SULFURTRANSFERASE IRON-SULFUR SUBUNIT"/>
    <property type="match status" value="1"/>
</dbReference>
<dbReference type="EMBL" id="LFWV01000041">
    <property type="protein sequence ID" value="KON31159.1"/>
    <property type="molecule type" value="Genomic_DNA"/>
</dbReference>
<keyword evidence="4" id="KW-0677">Repeat</keyword>
<evidence type="ECO:0000259" key="8">
    <source>
        <dbReference type="PROSITE" id="PS51379"/>
    </source>
</evidence>
<keyword evidence="1" id="KW-0813">Transport</keyword>
<dbReference type="PROSITE" id="PS51379">
    <property type="entry name" value="4FE4S_FER_2"/>
    <property type="match status" value="2"/>
</dbReference>
<dbReference type="InterPro" id="IPR017900">
    <property type="entry name" value="4Fe4S_Fe_S_CS"/>
</dbReference>
<feature type="domain" description="4Fe-4S ferredoxin-type" evidence="8">
    <location>
        <begin position="70"/>
        <end position="99"/>
    </location>
</feature>
<accession>A0A0M0BRU8</accession>
<dbReference type="GO" id="GO:0016491">
    <property type="term" value="F:oxidoreductase activity"/>
    <property type="evidence" value="ECO:0007669"/>
    <property type="project" value="UniProtKB-ARBA"/>
</dbReference>
<dbReference type="SUPFAM" id="SSF54862">
    <property type="entry name" value="4Fe-4S ferredoxins"/>
    <property type="match status" value="1"/>
</dbReference>
<dbReference type="Pfam" id="PF09383">
    <property type="entry name" value="NIL"/>
    <property type="match status" value="1"/>
</dbReference>
<dbReference type="SMART" id="SM00930">
    <property type="entry name" value="NIL"/>
    <property type="match status" value="1"/>
</dbReference>
<sequence>MVRILLRFSEKIVEDPIISEIILDLKVPINIITAQVDSKGGEVLAEVPDDSLVKVVKAFRKRGATVSIPKLIEIDSEKCISCGACLTLCPVEAITMDEDATVVFNQEKCLGSTCSACVDACPSRAIKSVKQNSSELIANKAH</sequence>
<evidence type="ECO:0000313" key="9">
    <source>
        <dbReference type="EMBL" id="KON31159.1"/>
    </source>
</evidence>
<reference evidence="10" key="1">
    <citation type="submission" date="2015-06" db="EMBL/GenBank/DDBJ databases">
        <title>New insights into the roles of widespread benthic archaea in carbon and nitrogen cycling.</title>
        <authorList>
            <person name="Lazar C.S."/>
            <person name="Baker B.J."/>
            <person name="Seitz K.W."/>
            <person name="Hyde A.S."/>
            <person name="Dick G.J."/>
            <person name="Hinrichs K.-U."/>
            <person name="Teske A.P."/>
        </authorList>
    </citation>
    <scope>NUCLEOTIDE SEQUENCE [LARGE SCALE GENOMIC DNA]</scope>
</reference>
<dbReference type="InterPro" id="IPR050572">
    <property type="entry name" value="Fe-S_Ferredoxin"/>
</dbReference>
<dbReference type="AlphaFoldDB" id="A0A0M0BRU8"/>
<gene>
    <name evidence="9" type="ORF">AC478_03240</name>
</gene>